<dbReference type="Pfam" id="PF00535">
    <property type="entry name" value="Glycos_transf_2"/>
    <property type="match status" value="1"/>
</dbReference>
<sequence length="292" mass="32009">MKVTVLIPMFDAGAHVEEALGSVLSATAGETEILVVDDGSTDDGAAVVESFGDPRVRLVRQENRGLVATLNRGLDLARGEFVARMDADDWFVPGRIEAQLAAMMADPELVCVGTDYTLVLPDGRESGRIRMPVTDSACRDRLTVASCHCGPSVMLRAEALRESGIRFDPEARHAEDYDMWTRLAAVGRLGNLPIAGYRYRVHDAQVSARYAGEQRRTHVRIAQRYARERGVRPLAAPQYGDLLWAPGDSRIRRTVAATRAATVAVRSVPSREMARFTARKVVEASSARAFRS</sequence>
<dbReference type="GO" id="GO:0044010">
    <property type="term" value="P:single-species biofilm formation"/>
    <property type="evidence" value="ECO:0007669"/>
    <property type="project" value="TreeGrafter"/>
</dbReference>
<evidence type="ECO:0000259" key="1">
    <source>
        <dbReference type="Pfam" id="PF00535"/>
    </source>
</evidence>
<dbReference type="RefSeq" id="WP_010839125.1">
    <property type="nucleotide sequence ID" value="NZ_QRCM01000001.1"/>
</dbReference>
<dbReference type="Proteomes" id="UP000471120">
    <property type="component" value="Unassembled WGS sequence"/>
</dbReference>
<evidence type="ECO:0000313" key="3">
    <source>
        <dbReference type="Proteomes" id="UP000471120"/>
    </source>
</evidence>
<keyword evidence="2" id="KW-0808">Transferase</keyword>
<proteinExistence type="predicted"/>
<dbReference type="InterPro" id="IPR029044">
    <property type="entry name" value="Nucleotide-diphossugar_trans"/>
</dbReference>
<dbReference type="CDD" id="cd00761">
    <property type="entry name" value="Glyco_tranf_GTA_type"/>
    <property type="match status" value="1"/>
</dbReference>
<name>A0A6P2CH13_9NOCA</name>
<organism evidence="2 3">
    <name type="scientific">Rhodococcus rhodnii</name>
    <dbReference type="NCBI Taxonomy" id="38312"/>
    <lineage>
        <taxon>Bacteria</taxon>
        <taxon>Bacillati</taxon>
        <taxon>Actinomycetota</taxon>
        <taxon>Actinomycetes</taxon>
        <taxon>Mycobacteriales</taxon>
        <taxon>Nocardiaceae</taxon>
        <taxon>Rhodococcus</taxon>
    </lineage>
</organism>
<feature type="domain" description="Glycosyltransferase 2-like" evidence="1">
    <location>
        <begin position="4"/>
        <end position="160"/>
    </location>
</feature>
<dbReference type="InterPro" id="IPR001173">
    <property type="entry name" value="Glyco_trans_2-like"/>
</dbReference>
<reference evidence="2 3" key="1">
    <citation type="submission" date="2018-07" db="EMBL/GenBank/DDBJ databases">
        <title>Genome sequence of Rhodococcus rhodnii ATCC 35071 from Rhodnius prolixus.</title>
        <authorList>
            <person name="Patel V."/>
            <person name="Vogel K.J."/>
        </authorList>
    </citation>
    <scope>NUCLEOTIDE SEQUENCE [LARGE SCALE GENOMIC DNA]</scope>
    <source>
        <strain evidence="2 3">ATCC 35071</strain>
    </source>
</reference>
<dbReference type="EMBL" id="QRCM01000001">
    <property type="protein sequence ID" value="TXG91855.1"/>
    <property type="molecule type" value="Genomic_DNA"/>
</dbReference>
<dbReference type="InterPro" id="IPR050834">
    <property type="entry name" value="Glycosyltransf_2"/>
</dbReference>
<comment type="caution">
    <text evidence="2">The sequence shown here is derived from an EMBL/GenBank/DDBJ whole genome shotgun (WGS) entry which is preliminary data.</text>
</comment>
<gene>
    <name evidence="2" type="ORF">DW322_18795</name>
</gene>
<dbReference type="GO" id="GO:0016740">
    <property type="term" value="F:transferase activity"/>
    <property type="evidence" value="ECO:0007669"/>
    <property type="project" value="UniProtKB-KW"/>
</dbReference>
<dbReference type="PANTHER" id="PTHR43685:SF2">
    <property type="entry name" value="GLYCOSYLTRANSFERASE 2-LIKE DOMAIN-CONTAINING PROTEIN"/>
    <property type="match status" value="1"/>
</dbReference>
<dbReference type="Gene3D" id="3.90.550.10">
    <property type="entry name" value="Spore Coat Polysaccharide Biosynthesis Protein SpsA, Chain A"/>
    <property type="match status" value="1"/>
</dbReference>
<dbReference type="AlphaFoldDB" id="A0A6P2CH13"/>
<dbReference type="PANTHER" id="PTHR43685">
    <property type="entry name" value="GLYCOSYLTRANSFERASE"/>
    <property type="match status" value="1"/>
</dbReference>
<accession>A0A6P2CH13</accession>
<protein>
    <submittedName>
        <fullName evidence="2">Glycosyltransferase family 2 protein</fullName>
    </submittedName>
</protein>
<dbReference type="SUPFAM" id="SSF53448">
    <property type="entry name" value="Nucleotide-diphospho-sugar transferases"/>
    <property type="match status" value="1"/>
</dbReference>
<evidence type="ECO:0000313" key="2">
    <source>
        <dbReference type="EMBL" id="TXG91855.1"/>
    </source>
</evidence>